<keyword evidence="3" id="KW-0067">ATP-binding</keyword>
<dbReference type="EMBL" id="BOMN01000021">
    <property type="protein sequence ID" value="GIE18520.1"/>
    <property type="molecule type" value="Genomic_DNA"/>
</dbReference>
<evidence type="ECO:0000256" key="2">
    <source>
        <dbReference type="ARBA" id="ARBA00022741"/>
    </source>
</evidence>
<dbReference type="SUPFAM" id="SSF52540">
    <property type="entry name" value="P-loop containing nucleoside triphosphate hydrolases"/>
    <property type="match status" value="2"/>
</dbReference>
<dbReference type="PROSITE" id="PS50893">
    <property type="entry name" value="ABC_TRANSPORTER_2"/>
    <property type="match status" value="1"/>
</dbReference>
<dbReference type="InterPro" id="IPR050611">
    <property type="entry name" value="ABCF"/>
</dbReference>
<protein>
    <submittedName>
        <fullName evidence="5">ABC transporter ATPase</fullName>
    </submittedName>
</protein>
<accession>A0ABQ3ZIV3</accession>
<feature type="domain" description="ABC transporter" evidence="4">
    <location>
        <begin position="5"/>
        <end position="248"/>
    </location>
</feature>
<dbReference type="Pfam" id="PF00005">
    <property type="entry name" value="ABC_tran"/>
    <property type="match status" value="3"/>
</dbReference>
<reference evidence="5 6" key="1">
    <citation type="submission" date="2021-01" db="EMBL/GenBank/DDBJ databases">
        <title>Whole genome shotgun sequence of Actinoplanes humidus NBRC 14915.</title>
        <authorList>
            <person name="Komaki H."/>
            <person name="Tamura T."/>
        </authorList>
    </citation>
    <scope>NUCLEOTIDE SEQUENCE [LARGE SCALE GENOMIC DNA]</scope>
    <source>
        <strain evidence="5 6">NBRC 14915</strain>
    </source>
</reference>
<comment type="caution">
    <text evidence="5">The sequence shown here is derived from an EMBL/GenBank/DDBJ whole genome shotgun (WGS) entry which is preliminary data.</text>
</comment>
<dbReference type="InterPro" id="IPR003593">
    <property type="entry name" value="AAA+_ATPase"/>
</dbReference>
<dbReference type="PANTHER" id="PTHR19211">
    <property type="entry name" value="ATP-BINDING TRANSPORT PROTEIN-RELATED"/>
    <property type="match status" value="1"/>
</dbReference>
<evidence type="ECO:0000256" key="3">
    <source>
        <dbReference type="ARBA" id="ARBA00022840"/>
    </source>
</evidence>
<gene>
    <name evidence="5" type="ORF">Ahu01nite_016220</name>
</gene>
<dbReference type="SMART" id="SM00382">
    <property type="entry name" value="AAA"/>
    <property type="match status" value="2"/>
</dbReference>
<dbReference type="PANTHER" id="PTHR19211:SF14">
    <property type="entry name" value="ATP-BINDING CASSETTE SUB-FAMILY F MEMBER 1"/>
    <property type="match status" value="1"/>
</dbReference>
<keyword evidence="6" id="KW-1185">Reference proteome</keyword>
<dbReference type="CDD" id="cd03221">
    <property type="entry name" value="ABCF_EF-3"/>
    <property type="match status" value="1"/>
</dbReference>
<dbReference type="Gene3D" id="3.40.50.300">
    <property type="entry name" value="P-loop containing nucleotide triphosphate hydrolases"/>
    <property type="match status" value="3"/>
</dbReference>
<dbReference type="Proteomes" id="UP000603200">
    <property type="component" value="Unassembled WGS sequence"/>
</dbReference>
<evidence type="ECO:0000313" key="5">
    <source>
        <dbReference type="EMBL" id="GIE18520.1"/>
    </source>
</evidence>
<keyword evidence="2" id="KW-0547">Nucleotide-binding</keyword>
<sequence length="488" mass="51028">MRAQITMSDVHVARGGHAVLQGVDLTVSPGSRWGIVGENGRGKSTLLHVLSGDLVPDRGDVSRLGSLGVAGQELAGSGRTVEGLISIHLAAARAAVRAVDDTIAGAGAAFQAALDTAVALDAWDADRRVDIALEALGAVTDRERLLETMSVGQRYRVRLACLLGANDDFLLLDEPTNHLDQQGLDFLTARLRAWPGGIVLVSHDRDLLSDVATSVLDLGPSRDGRPVSYGDGYAGYVRGRSAYLQSWADDYAAQQAIQARLADDLAAAQDRLSTGWRPDKGTGKHQRATRAPGLVRSVHRRAASLAAGAVSMPSPPPRFVMPALTAPAGVALVEALGVRVRGRLETPVDVTLPAGSRLVVTGPNGAGKSTLLAVLARLLLPTEGSVRCHPAARIALLAQESPALGGPLSGDPLSGGPLSTGQQRRIDLAAVLAGEPNVLLLDEPTNHLSTALVEELTAALATTGAAVVLATHDRWLRRETADWPQLLL</sequence>
<dbReference type="InterPro" id="IPR027417">
    <property type="entry name" value="P-loop_NTPase"/>
</dbReference>
<keyword evidence="1" id="KW-0677">Repeat</keyword>
<evidence type="ECO:0000256" key="1">
    <source>
        <dbReference type="ARBA" id="ARBA00022737"/>
    </source>
</evidence>
<dbReference type="InterPro" id="IPR003439">
    <property type="entry name" value="ABC_transporter-like_ATP-bd"/>
</dbReference>
<evidence type="ECO:0000313" key="6">
    <source>
        <dbReference type="Proteomes" id="UP000603200"/>
    </source>
</evidence>
<proteinExistence type="predicted"/>
<organism evidence="5 6">
    <name type="scientific">Winogradskya humida</name>
    <dbReference type="NCBI Taxonomy" id="113566"/>
    <lineage>
        <taxon>Bacteria</taxon>
        <taxon>Bacillati</taxon>
        <taxon>Actinomycetota</taxon>
        <taxon>Actinomycetes</taxon>
        <taxon>Micromonosporales</taxon>
        <taxon>Micromonosporaceae</taxon>
        <taxon>Winogradskya</taxon>
    </lineage>
</organism>
<evidence type="ECO:0000259" key="4">
    <source>
        <dbReference type="PROSITE" id="PS50893"/>
    </source>
</evidence>
<name>A0ABQ3ZIV3_9ACTN</name>